<accession>A0A0A8X5G1</accession>
<dbReference type="Proteomes" id="UP000031014">
    <property type="component" value="Unassembled WGS sequence"/>
</dbReference>
<dbReference type="RefSeq" id="WP_041966043.1">
    <property type="nucleotide sequence ID" value="NZ_BASE01000054.1"/>
</dbReference>
<dbReference type="OrthoDB" id="9779761at2"/>
<proteinExistence type="predicted"/>
<organism evidence="1 2">
    <name type="scientific">Mesobacillus selenatarsenatis (strain DSM 18680 / JCM 14380 / FERM P-15431 / SF-1)</name>
    <dbReference type="NCBI Taxonomy" id="1321606"/>
    <lineage>
        <taxon>Bacteria</taxon>
        <taxon>Bacillati</taxon>
        <taxon>Bacillota</taxon>
        <taxon>Bacilli</taxon>
        <taxon>Bacillales</taxon>
        <taxon>Bacillaceae</taxon>
        <taxon>Mesobacillus</taxon>
    </lineage>
</organism>
<dbReference type="STRING" id="1321606.SAMD00020551_2421"/>
<dbReference type="EMBL" id="BASE01000054">
    <property type="protein sequence ID" value="GAM14272.1"/>
    <property type="molecule type" value="Genomic_DNA"/>
</dbReference>
<evidence type="ECO:0000313" key="2">
    <source>
        <dbReference type="Proteomes" id="UP000031014"/>
    </source>
</evidence>
<keyword evidence="2" id="KW-1185">Reference proteome</keyword>
<comment type="caution">
    <text evidence="1">The sequence shown here is derived from an EMBL/GenBank/DDBJ whole genome shotgun (WGS) entry which is preliminary data.</text>
</comment>
<evidence type="ECO:0000313" key="1">
    <source>
        <dbReference type="EMBL" id="GAM14272.1"/>
    </source>
</evidence>
<name>A0A0A8X5G1_MESS1</name>
<reference evidence="1 2" key="1">
    <citation type="submission" date="2013-06" db="EMBL/GenBank/DDBJ databases">
        <title>Whole genome shotgun sequence of Bacillus selenatarsenatis SF-1.</title>
        <authorList>
            <person name="Kuroda M."/>
            <person name="Sei K."/>
            <person name="Yamashita M."/>
            <person name="Ike M."/>
        </authorList>
    </citation>
    <scope>NUCLEOTIDE SEQUENCE [LARGE SCALE GENOMIC DNA]</scope>
    <source>
        <strain evidence="1 2">SF-1</strain>
    </source>
</reference>
<dbReference type="AlphaFoldDB" id="A0A0A8X5G1"/>
<gene>
    <name evidence="1" type="ORF">SAMD00020551_2421</name>
</gene>
<protein>
    <submittedName>
        <fullName evidence="1">Uncharacterized protein</fullName>
    </submittedName>
</protein>
<sequence>MAPKYGRGLGNEIIDAINKGKLKEPISAQDVKNHMNSNGWYPPENYLNVFLANSSSPDHSKNFKKIFKRVDEGKYVLKRIR</sequence>